<evidence type="ECO:0000256" key="1">
    <source>
        <dbReference type="SAM" id="MobiDB-lite"/>
    </source>
</evidence>
<dbReference type="EMBL" id="LJSN01000002">
    <property type="protein sequence ID" value="PNE41263.1"/>
    <property type="molecule type" value="Genomic_DNA"/>
</dbReference>
<comment type="caution">
    <text evidence="2">The sequence shown here is derived from an EMBL/GenBank/DDBJ whole genome shotgun (WGS) entry which is preliminary data.</text>
</comment>
<feature type="compositionally biased region" description="Basic and acidic residues" evidence="1">
    <location>
        <begin position="51"/>
        <end position="61"/>
    </location>
</feature>
<organism evidence="2 3">
    <name type="scientific">Streptomyces noursei</name>
    <name type="common">Streptomyces albulus</name>
    <dbReference type="NCBI Taxonomy" id="1971"/>
    <lineage>
        <taxon>Bacteria</taxon>
        <taxon>Bacillati</taxon>
        <taxon>Actinomycetota</taxon>
        <taxon>Actinomycetes</taxon>
        <taxon>Kitasatosporales</taxon>
        <taxon>Streptomycetaceae</taxon>
        <taxon>Streptomyces</taxon>
    </lineage>
</organism>
<accession>A0A2N8PJQ2</accession>
<dbReference type="RefSeq" id="WP_102923612.1">
    <property type="nucleotide sequence ID" value="NZ_LJSN01000002.1"/>
</dbReference>
<sequence length="240" mass="25877">MTAPRVPEPFDAAGNASRPGPVTHVWYAAYGSNTHPERLDCYLAGGRPPGGRRDVPGCRDPRRPRRSAPVLLRGRLYFATESAVWTGGRAFYDPEADGQLPAHAYLLTVSQFSDIAAQEMYREPDRDLDLTRVLARGRDRLGPGRYETLVCAGLLDGHPVLTFTAPWRSTEVPPNPPAAAYLRHIAAGIGAAHGWPPHRTAAYLATCPGVHPRWSAPKIAALLTADPAGPAPATPSRLAE</sequence>
<gene>
    <name evidence="2" type="ORF">AOB60_11280</name>
</gene>
<evidence type="ECO:0000313" key="3">
    <source>
        <dbReference type="Proteomes" id="UP000236047"/>
    </source>
</evidence>
<evidence type="ECO:0000313" key="2">
    <source>
        <dbReference type="EMBL" id="PNE41263.1"/>
    </source>
</evidence>
<dbReference type="Proteomes" id="UP000236047">
    <property type="component" value="Unassembled WGS sequence"/>
</dbReference>
<name>A0A2N8PJQ2_STRNR</name>
<proteinExistence type="predicted"/>
<dbReference type="Gene3D" id="3.10.490.10">
    <property type="entry name" value="Gamma-glutamyl cyclotransferase-like"/>
    <property type="match status" value="1"/>
</dbReference>
<keyword evidence="3" id="KW-1185">Reference proteome</keyword>
<reference evidence="3" key="1">
    <citation type="submission" date="2015-09" db="EMBL/GenBank/DDBJ databases">
        <authorList>
            <person name="Graham D.E."/>
            <person name="Mahan K.M."/>
            <person name="Klingeman D.M."/>
            <person name="Fida T."/>
            <person name="Giannone R.J."/>
            <person name="Hettich R.L."/>
            <person name="Parry R.J."/>
            <person name="Spain J.C."/>
        </authorList>
    </citation>
    <scope>NUCLEOTIDE SEQUENCE [LARGE SCALE GENOMIC DNA]</scope>
    <source>
        <strain evidence="3">JCM 4701</strain>
    </source>
</reference>
<dbReference type="AlphaFoldDB" id="A0A2N8PJQ2"/>
<feature type="region of interest" description="Disordered" evidence="1">
    <location>
        <begin position="45"/>
        <end position="64"/>
    </location>
</feature>
<protein>
    <submittedName>
        <fullName evidence="2">Histone deacetylase</fullName>
    </submittedName>
</protein>